<reference evidence="8 9" key="1">
    <citation type="submission" date="2023-01" db="EMBL/GenBank/DDBJ databases">
        <title>Complete genome sequence of Roseicyclus marinus strain Dej080120_10.</title>
        <authorList>
            <person name="Ueki S."/>
            <person name="Maruyama F."/>
        </authorList>
    </citation>
    <scope>NUCLEOTIDE SEQUENCE [LARGE SCALE GENOMIC DNA]</scope>
    <source>
        <strain evidence="8 9">Dej080120_10</strain>
    </source>
</reference>
<dbReference type="NCBIfam" id="NF004638">
    <property type="entry name" value="PRK05988.1"/>
    <property type="match status" value="1"/>
</dbReference>
<protein>
    <submittedName>
        <fullName evidence="8">Formate dehydrogenase subunit gamma</fullName>
    </submittedName>
</protein>
<dbReference type="SUPFAM" id="SSF52833">
    <property type="entry name" value="Thioredoxin-like"/>
    <property type="match status" value="1"/>
</dbReference>
<organism evidence="8 9">
    <name type="scientific">Roseicyclus marinus</name>
    <dbReference type="NCBI Taxonomy" id="2161673"/>
    <lineage>
        <taxon>Bacteria</taxon>
        <taxon>Pseudomonadati</taxon>
        <taxon>Pseudomonadota</taxon>
        <taxon>Alphaproteobacteria</taxon>
        <taxon>Rhodobacterales</taxon>
        <taxon>Roseobacteraceae</taxon>
        <taxon>Roseicyclus</taxon>
    </lineage>
</organism>
<name>A0AA48HIR4_9RHOB</name>
<comment type="cofactor">
    <cofactor evidence="7">
        <name>[2Fe-2S] cluster</name>
        <dbReference type="ChEBI" id="CHEBI:190135"/>
    </cofactor>
    <text evidence="7">Binds 1 [2Fe-2S] cluster.</text>
</comment>
<evidence type="ECO:0000256" key="3">
    <source>
        <dbReference type="ARBA" id="ARBA00022723"/>
    </source>
</evidence>
<evidence type="ECO:0000256" key="6">
    <source>
        <dbReference type="ARBA" id="ARBA00034078"/>
    </source>
</evidence>
<dbReference type="GO" id="GO:0051537">
    <property type="term" value="F:2 iron, 2 sulfur cluster binding"/>
    <property type="evidence" value="ECO:0007669"/>
    <property type="project" value="UniProtKB-KW"/>
</dbReference>
<feature type="binding site" evidence="7">
    <location>
        <position position="139"/>
    </location>
    <ligand>
        <name>[2Fe-2S] cluster</name>
        <dbReference type="ChEBI" id="CHEBI:190135"/>
    </ligand>
</feature>
<evidence type="ECO:0000313" key="8">
    <source>
        <dbReference type="EMBL" id="BDW84951.1"/>
    </source>
</evidence>
<dbReference type="KEGG" id="rmai:MACH21_11280"/>
<dbReference type="Pfam" id="PF01257">
    <property type="entry name" value="2Fe-2S_thioredx"/>
    <property type="match status" value="1"/>
</dbReference>
<evidence type="ECO:0000256" key="7">
    <source>
        <dbReference type="PIRSR" id="PIRSR000216-1"/>
    </source>
</evidence>
<dbReference type="GO" id="GO:0016491">
    <property type="term" value="F:oxidoreductase activity"/>
    <property type="evidence" value="ECO:0007669"/>
    <property type="project" value="InterPro"/>
</dbReference>
<evidence type="ECO:0000313" key="9">
    <source>
        <dbReference type="Proteomes" id="UP001337723"/>
    </source>
</evidence>
<dbReference type="AlphaFoldDB" id="A0AA48HIR4"/>
<dbReference type="CDD" id="cd03081">
    <property type="entry name" value="TRX_Fd_NuoE_FDH_gamma"/>
    <property type="match status" value="1"/>
</dbReference>
<feature type="binding site" evidence="7">
    <location>
        <position position="98"/>
    </location>
    <ligand>
        <name>[2Fe-2S] cluster</name>
        <dbReference type="ChEBI" id="CHEBI:190135"/>
    </ligand>
</feature>
<feature type="binding site" evidence="7">
    <location>
        <position position="103"/>
    </location>
    <ligand>
        <name>[2Fe-2S] cluster</name>
        <dbReference type="ChEBI" id="CHEBI:190135"/>
    </ligand>
</feature>
<keyword evidence="3 7" id="KW-0479">Metal-binding</keyword>
<keyword evidence="4 7" id="KW-0408">Iron</keyword>
<dbReference type="PANTHER" id="PTHR43342">
    <property type="entry name" value="NADH-QUINONE OXIDOREDUCTASE, E SUBUNIT"/>
    <property type="match status" value="1"/>
</dbReference>
<evidence type="ECO:0000256" key="4">
    <source>
        <dbReference type="ARBA" id="ARBA00023004"/>
    </source>
</evidence>
<dbReference type="InterPro" id="IPR002023">
    <property type="entry name" value="NuoE-like"/>
</dbReference>
<keyword evidence="2 7" id="KW-0001">2Fe-2S</keyword>
<dbReference type="Gene3D" id="3.40.30.10">
    <property type="entry name" value="Glutaredoxin"/>
    <property type="match status" value="1"/>
</dbReference>
<evidence type="ECO:0000256" key="2">
    <source>
        <dbReference type="ARBA" id="ARBA00022714"/>
    </source>
</evidence>
<keyword evidence="5 7" id="KW-0411">Iron-sulfur</keyword>
<dbReference type="InterPro" id="IPR028431">
    <property type="entry name" value="NADP_DH_HndA-like"/>
</dbReference>
<evidence type="ECO:0000256" key="1">
    <source>
        <dbReference type="ARBA" id="ARBA00010643"/>
    </source>
</evidence>
<dbReference type="GO" id="GO:0046872">
    <property type="term" value="F:metal ion binding"/>
    <property type="evidence" value="ECO:0007669"/>
    <property type="project" value="UniProtKB-KW"/>
</dbReference>
<dbReference type="PANTHER" id="PTHR43342:SF1">
    <property type="entry name" value="BIFURCATING [FEFE] HYDROGENASE GAMMA SUBUNIT"/>
    <property type="match status" value="1"/>
</dbReference>
<gene>
    <name evidence="8" type="primary">fdsG</name>
    <name evidence="8" type="ORF">MACH21_11280</name>
</gene>
<comment type="similarity">
    <text evidence="1">Belongs to the complex I 24 kDa subunit family.</text>
</comment>
<dbReference type="Gene3D" id="1.10.10.1590">
    <property type="entry name" value="NADH-quinone oxidoreductase subunit E"/>
    <property type="match status" value="1"/>
</dbReference>
<dbReference type="EMBL" id="AP027266">
    <property type="protein sequence ID" value="BDW84951.1"/>
    <property type="molecule type" value="Genomic_DNA"/>
</dbReference>
<accession>A0AA48HIR4</accession>
<dbReference type="PIRSF" id="PIRSF000216">
    <property type="entry name" value="NADH_DH_24kDa"/>
    <property type="match status" value="1"/>
</dbReference>
<comment type="cofactor">
    <cofactor evidence="6">
        <name>[2Fe-2S] cluster</name>
        <dbReference type="ChEBI" id="CHEBI:190135"/>
    </cofactor>
</comment>
<evidence type="ECO:0000256" key="5">
    <source>
        <dbReference type="ARBA" id="ARBA00023014"/>
    </source>
</evidence>
<sequence length="170" mass="18080">MNDFQHHGAVNLERAVIDQQKAEELVLIQGLINDHIGLEGPLLPLLHAIQSAFGHIPATAHAPIAEALNITRAELHGVISFYHDFRDKPAGVHVIKLCRAEACQAMGGAAMSDAILAKLGLDWHQTTRDGRVTIEPVYCLGLCACAPAAMVDGKLKGRVTAATILAEVGA</sequence>
<dbReference type="Proteomes" id="UP001337723">
    <property type="component" value="Chromosome"/>
</dbReference>
<feature type="binding site" evidence="7">
    <location>
        <position position="143"/>
    </location>
    <ligand>
        <name>[2Fe-2S] cluster</name>
        <dbReference type="ChEBI" id="CHEBI:190135"/>
    </ligand>
</feature>
<dbReference type="PROSITE" id="PS01099">
    <property type="entry name" value="COMPLEX1_24K"/>
    <property type="match status" value="1"/>
</dbReference>
<dbReference type="InterPro" id="IPR036249">
    <property type="entry name" value="Thioredoxin-like_sf"/>
</dbReference>
<keyword evidence="9" id="KW-1185">Reference proteome</keyword>
<dbReference type="InterPro" id="IPR041921">
    <property type="entry name" value="NuoE_N"/>
</dbReference>
<proteinExistence type="inferred from homology"/>